<dbReference type="InterPro" id="IPR003959">
    <property type="entry name" value="ATPase_AAA_core"/>
</dbReference>
<dbReference type="PANTHER" id="PTHR45644">
    <property type="entry name" value="AAA ATPASE, PUTATIVE (AFU_ORTHOLOGUE AFUA_2G12920)-RELATED-RELATED"/>
    <property type="match status" value="1"/>
</dbReference>
<sequence length="184" mass="20454">SSGVLLYGPPGCGKTLLVKALASTARIPCLVVTPSVLLRKYYGETNAQVRSLFSLAAKLSPCILCIDELDGLFRERSEQEHEVSRDLKTEFLQWVDGMMSKDDEDRQILLVGATNRPFDCDSAVLRRMSQSHFVGLPDLTARSVYLKHALRSVPITNDFDFNEIACRSEGYSPSDLRQLLQTAA</sequence>
<dbReference type="Proteomes" id="UP000000759">
    <property type="component" value="Chromosome 30"/>
</dbReference>
<accession>B7GED1</accession>
<dbReference type="Gene3D" id="1.10.8.60">
    <property type="match status" value="1"/>
</dbReference>
<evidence type="ECO:0000313" key="5">
    <source>
        <dbReference type="Proteomes" id="UP000000759"/>
    </source>
</evidence>
<dbReference type="HOGENOM" id="CLU_521263_0_0_1"/>
<gene>
    <name evidence="4" type="ORF">PHATRDRAFT_3686</name>
</gene>
<keyword evidence="1" id="KW-0547">Nucleotide-binding</keyword>
<keyword evidence="5" id="KW-1185">Reference proteome</keyword>
<dbReference type="GO" id="GO:0005524">
    <property type="term" value="F:ATP binding"/>
    <property type="evidence" value="ECO:0007669"/>
    <property type="project" value="UniProtKB-KW"/>
</dbReference>
<evidence type="ECO:0000259" key="3">
    <source>
        <dbReference type="SMART" id="SM00382"/>
    </source>
</evidence>
<dbReference type="Pfam" id="PF00004">
    <property type="entry name" value="AAA"/>
    <property type="match status" value="1"/>
</dbReference>
<keyword evidence="2" id="KW-0067">ATP-binding</keyword>
<evidence type="ECO:0000256" key="1">
    <source>
        <dbReference type="ARBA" id="ARBA00022741"/>
    </source>
</evidence>
<dbReference type="GO" id="GO:0005741">
    <property type="term" value="C:mitochondrial outer membrane"/>
    <property type="evidence" value="ECO:0007669"/>
    <property type="project" value="TreeGrafter"/>
</dbReference>
<dbReference type="EMBL" id="CM000632">
    <property type="protein sequence ID" value="EEC43083.1"/>
    <property type="molecule type" value="Genomic_DNA"/>
</dbReference>
<protein>
    <recommendedName>
        <fullName evidence="3">AAA+ ATPase domain-containing protein</fullName>
    </recommendedName>
</protein>
<feature type="non-terminal residue" evidence="4">
    <location>
        <position position="1"/>
    </location>
</feature>
<feature type="non-terminal residue" evidence="4">
    <location>
        <position position="184"/>
    </location>
</feature>
<proteinExistence type="predicted"/>
<dbReference type="STRING" id="556484.B7GED1"/>
<dbReference type="InterPro" id="IPR003593">
    <property type="entry name" value="AAA+_ATPase"/>
</dbReference>
<dbReference type="AlphaFoldDB" id="B7GED1"/>
<dbReference type="Gene3D" id="3.40.50.300">
    <property type="entry name" value="P-loop containing nucleotide triphosphate hydrolases"/>
    <property type="match status" value="1"/>
</dbReference>
<name>B7GED1_PHATC</name>
<evidence type="ECO:0000256" key="2">
    <source>
        <dbReference type="ARBA" id="ARBA00022840"/>
    </source>
</evidence>
<organism evidence="4 5">
    <name type="scientific">Phaeodactylum tricornutum (strain CCAP 1055/1)</name>
    <dbReference type="NCBI Taxonomy" id="556484"/>
    <lineage>
        <taxon>Eukaryota</taxon>
        <taxon>Sar</taxon>
        <taxon>Stramenopiles</taxon>
        <taxon>Ochrophyta</taxon>
        <taxon>Bacillariophyta</taxon>
        <taxon>Bacillariophyceae</taxon>
        <taxon>Bacillariophycidae</taxon>
        <taxon>Naviculales</taxon>
        <taxon>Phaeodactylaceae</taxon>
        <taxon>Phaeodactylum</taxon>
    </lineage>
</organism>
<dbReference type="InParanoid" id="B7GED1"/>
<evidence type="ECO:0000313" key="4">
    <source>
        <dbReference type="EMBL" id="EEC43083.1"/>
    </source>
</evidence>
<dbReference type="InterPro" id="IPR051701">
    <property type="entry name" value="Mito_OM_Translocase_MSP1"/>
</dbReference>
<dbReference type="SMART" id="SM00382">
    <property type="entry name" value="AAA"/>
    <property type="match status" value="1"/>
</dbReference>
<reference evidence="5" key="2">
    <citation type="submission" date="2008-08" db="EMBL/GenBank/DDBJ databases">
        <authorList>
            <consortium name="Diatom Consortium"/>
            <person name="Grigoriev I."/>
            <person name="Grimwood J."/>
            <person name="Kuo A."/>
            <person name="Otillar R.P."/>
            <person name="Salamov A."/>
            <person name="Detter J.C."/>
            <person name="Lindquist E."/>
            <person name="Shapiro H."/>
            <person name="Lucas S."/>
            <person name="Glavina del Rio T."/>
            <person name="Pitluck S."/>
            <person name="Rokhsar D."/>
            <person name="Bowler C."/>
        </authorList>
    </citation>
    <scope>GENOME REANNOTATION</scope>
    <source>
        <strain evidence="5">CCAP 1055/1</strain>
    </source>
</reference>
<dbReference type="SUPFAM" id="SSF52540">
    <property type="entry name" value="P-loop containing nucleoside triphosphate hydrolases"/>
    <property type="match status" value="1"/>
</dbReference>
<dbReference type="KEGG" id="pti:PHATRDRAFT_3686"/>
<feature type="domain" description="AAA+ ATPase" evidence="3">
    <location>
        <begin position="1"/>
        <end position="138"/>
    </location>
</feature>
<dbReference type="GeneID" id="7199295"/>
<dbReference type="InterPro" id="IPR027417">
    <property type="entry name" value="P-loop_NTPase"/>
</dbReference>
<dbReference type="RefSeq" id="XP_002185414.1">
    <property type="nucleotide sequence ID" value="XM_002185378.1"/>
</dbReference>
<dbReference type="PaxDb" id="2850-Phatr3686"/>
<dbReference type="eggNOG" id="KOG0737">
    <property type="taxonomic scope" value="Eukaryota"/>
</dbReference>
<dbReference type="OrthoDB" id="39734at2759"/>
<reference evidence="4 5" key="1">
    <citation type="journal article" date="2008" name="Nature">
        <title>The Phaeodactylum genome reveals the evolutionary history of diatom genomes.</title>
        <authorList>
            <person name="Bowler C."/>
            <person name="Allen A.E."/>
            <person name="Badger J.H."/>
            <person name="Grimwood J."/>
            <person name="Jabbari K."/>
            <person name="Kuo A."/>
            <person name="Maheswari U."/>
            <person name="Martens C."/>
            <person name="Maumus F."/>
            <person name="Otillar R.P."/>
            <person name="Rayko E."/>
            <person name="Salamov A."/>
            <person name="Vandepoele K."/>
            <person name="Beszteri B."/>
            <person name="Gruber A."/>
            <person name="Heijde M."/>
            <person name="Katinka M."/>
            <person name="Mock T."/>
            <person name="Valentin K."/>
            <person name="Verret F."/>
            <person name="Berges J.A."/>
            <person name="Brownlee C."/>
            <person name="Cadoret J.P."/>
            <person name="Chiovitti A."/>
            <person name="Choi C.J."/>
            <person name="Coesel S."/>
            <person name="De Martino A."/>
            <person name="Detter J.C."/>
            <person name="Durkin C."/>
            <person name="Falciatore A."/>
            <person name="Fournet J."/>
            <person name="Haruta M."/>
            <person name="Huysman M.J."/>
            <person name="Jenkins B.D."/>
            <person name="Jiroutova K."/>
            <person name="Jorgensen R.E."/>
            <person name="Joubert Y."/>
            <person name="Kaplan A."/>
            <person name="Kroger N."/>
            <person name="Kroth P.G."/>
            <person name="La Roche J."/>
            <person name="Lindquist E."/>
            <person name="Lommer M."/>
            <person name="Martin-Jezequel V."/>
            <person name="Lopez P.J."/>
            <person name="Lucas S."/>
            <person name="Mangogna M."/>
            <person name="McGinnis K."/>
            <person name="Medlin L.K."/>
            <person name="Montsant A."/>
            <person name="Oudot-Le Secq M.P."/>
            <person name="Napoli C."/>
            <person name="Obornik M."/>
            <person name="Parker M.S."/>
            <person name="Petit J.L."/>
            <person name="Porcel B.M."/>
            <person name="Poulsen N."/>
            <person name="Robison M."/>
            <person name="Rychlewski L."/>
            <person name="Rynearson T.A."/>
            <person name="Schmutz J."/>
            <person name="Shapiro H."/>
            <person name="Siaut M."/>
            <person name="Stanley M."/>
            <person name="Sussman M.R."/>
            <person name="Taylor A.R."/>
            <person name="Vardi A."/>
            <person name="von Dassow P."/>
            <person name="Vyverman W."/>
            <person name="Willis A."/>
            <person name="Wyrwicz L.S."/>
            <person name="Rokhsar D.S."/>
            <person name="Weissenbach J."/>
            <person name="Armbrust E.V."/>
            <person name="Green B.R."/>
            <person name="Van de Peer Y."/>
            <person name="Grigoriev I.V."/>
        </authorList>
    </citation>
    <scope>NUCLEOTIDE SEQUENCE [LARGE SCALE GENOMIC DNA]</scope>
    <source>
        <strain evidence="4 5">CCAP 1055/1</strain>
    </source>
</reference>
<dbReference type="GO" id="GO:0016887">
    <property type="term" value="F:ATP hydrolysis activity"/>
    <property type="evidence" value="ECO:0007669"/>
    <property type="project" value="InterPro"/>
</dbReference>